<gene>
    <name evidence="2" type="ORF">HNR15_003166</name>
</gene>
<evidence type="ECO:0000313" key="2">
    <source>
        <dbReference type="EMBL" id="NYJ76203.1"/>
    </source>
</evidence>
<dbReference type="PANTHER" id="PTHR33490:SF12">
    <property type="entry name" value="BLL5557 PROTEIN"/>
    <property type="match status" value="1"/>
</dbReference>
<dbReference type="RefSeq" id="WP_179483288.1">
    <property type="nucleotide sequence ID" value="NZ_JACCFW010000001.1"/>
</dbReference>
<keyword evidence="2" id="KW-0378">Hydrolase</keyword>
<name>A0A853DJJ3_9MICO</name>
<sequence>MNTRTLDLGCTFRYSSLAPTAAVFQVKPTDNAKVTLSRESWTNSAAVDSHDFRDAFGNTCTRLVLPQGITTFEYAVRAEVPDAPEDVDTDAPEISPEHLPDEVLQYTISSRFCQPDVLGTHAWRQFGNHPRGYGRVSALCTYVHEYLTYTIGSTNSLSTSVDAWTTGQGVCRDFAHLLITFCRALNIPARYVFGYMPDIDPPINTGPMDFHAWTQVWLGDRWWDFDARHDRTRKGRVVIGRGRDAADVALVTTYGAPWLQMMSVTAQESRATQA</sequence>
<reference evidence="2 3" key="1">
    <citation type="submission" date="2020-07" db="EMBL/GenBank/DDBJ databases">
        <title>Sequencing the genomes of 1000 actinobacteria strains.</title>
        <authorList>
            <person name="Klenk H.-P."/>
        </authorList>
    </citation>
    <scope>NUCLEOTIDE SEQUENCE [LARGE SCALE GENOMIC DNA]</scope>
    <source>
        <strain evidence="2 3">DSM 29531</strain>
    </source>
</reference>
<proteinExistence type="predicted"/>
<evidence type="ECO:0000259" key="1">
    <source>
        <dbReference type="SMART" id="SM00460"/>
    </source>
</evidence>
<dbReference type="AlphaFoldDB" id="A0A853DJJ3"/>
<dbReference type="SUPFAM" id="SSF54001">
    <property type="entry name" value="Cysteine proteinases"/>
    <property type="match status" value="1"/>
</dbReference>
<dbReference type="EMBL" id="JACCFW010000001">
    <property type="protein sequence ID" value="NYJ76203.1"/>
    <property type="molecule type" value="Genomic_DNA"/>
</dbReference>
<dbReference type="Gene3D" id="3.10.620.30">
    <property type="match status" value="1"/>
</dbReference>
<dbReference type="InterPro" id="IPR002931">
    <property type="entry name" value="Transglutaminase-like"/>
</dbReference>
<dbReference type="Gene3D" id="2.60.40.2250">
    <property type="match status" value="1"/>
</dbReference>
<dbReference type="PANTHER" id="PTHR33490">
    <property type="entry name" value="BLR5614 PROTEIN-RELATED"/>
    <property type="match status" value="1"/>
</dbReference>
<accession>A0A853DJJ3</accession>
<dbReference type="InterPro" id="IPR038765">
    <property type="entry name" value="Papain-like_cys_pep_sf"/>
</dbReference>
<dbReference type="GO" id="GO:0006508">
    <property type="term" value="P:proteolysis"/>
    <property type="evidence" value="ECO:0007669"/>
    <property type="project" value="UniProtKB-KW"/>
</dbReference>
<keyword evidence="2" id="KW-0645">Protease</keyword>
<evidence type="ECO:0000313" key="3">
    <source>
        <dbReference type="Proteomes" id="UP000571817"/>
    </source>
</evidence>
<dbReference type="SMART" id="SM00460">
    <property type="entry name" value="TGc"/>
    <property type="match status" value="1"/>
</dbReference>
<feature type="domain" description="Transglutaminase-like" evidence="1">
    <location>
        <begin position="163"/>
        <end position="229"/>
    </location>
</feature>
<dbReference type="Proteomes" id="UP000571817">
    <property type="component" value="Unassembled WGS sequence"/>
</dbReference>
<dbReference type="GO" id="GO:0008233">
    <property type="term" value="F:peptidase activity"/>
    <property type="evidence" value="ECO:0007669"/>
    <property type="project" value="UniProtKB-KW"/>
</dbReference>
<comment type="caution">
    <text evidence="2">The sequence shown here is derived from an EMBL/GenBank/DDBJ whole genome shotgun (WGS) entry which is preliminary data.</text>
</comment>
<dbReference type="Pfam" id="PF01841">
    <property type="entry name" value="Transglut_core"/>
    <property type="match status" value="1"/>
</dbReference>
<keyword evidence="3" id="KW-1185">Reference proteome</keyword>
<organism evidence="2 3">
    <name type="scientific">Allobranchiibius huperziae</name>
    <dbReference type="NCBI Taxonomy" id="1874116"/>
    <lineage>
        <taxon>Bacteria</taxon>
        <taxon>Bacillati</taxon>
        <taxon>Actinomycetota</taxon>
        <taxon>Actinomycetes</taxon>
        <taxon>Micrococcales</taxon>
        <taxon>Dermacoccaceae</taxon>
        <taxon>Allobranchiibius</taxon>
    </lineage>
</organism>
<protein>
    <submittedName>
        <fullName evidence="2">Transglutaminase-like putative cysteine protease</fullName>
    </submittedName>
</protein>